<keyword evidence="1" id="KW-0812">Transmembrane</keyword>
<dbReference type="OrthoDB" id="6054182at2"/>
<evidence type="ECO:0000256" key="1">
    <source>
        <dbReference type="SAM" id="Phobius"/>
    </source>
</evidence>
<gene>
    <name evidence="2" type="ORF">EA655_10665</name>
</gene>
<keyword evidence="1" id="KW-0472">Membrane</keyword>
<evidence type="ECO:0000313" key="2">
    <source>
        <dbReference type="EMBL" id="TAA42559.1"/>
    </source>
</evidence>
<accession>A0A4Q8M5G8</accession>
<organism evidence="2 3">
    <name type="scientific">Pseudoxanthomonas winnipegensis</name>
    <dbReference type="NCBI Taxonomy" id="2480810"/>
    <lineage>
        <taxon>Bacteria</taxon>
        <taxon>Pseudomonadati</taxon>
        <taxon>Pseudomonadota</taxon>
        <taxon>Gammaproteobacteria</taxon>
        <taxon>Lysobacterales</taxon>
        <taxon>Lysobacteraceae</taxon>
        <taxon>Pseudoxanthomonas</taxon>
    </lineage>
</organism>
<dbReference type="AlphaFoldDB" id="A0A4Q8M5G8"/>
<comment type="caution">
    <text evidence="2">The sequence shown here is derived from an EMBL/GenBank/DDBJ whole genome shotgun (WGS) entry which is preliminary data.</text>
</comment>
<proteinExistence type="predicted"/>
<dbReference type="EMBL" id="SHMG01000005">
    <property type="protein sequence ID" value="TAA42559.1"/>
    <property type="molecule type" value="Genomic_DNA"/>
</dbReference>
<reference evidence="2 3" key="1">
    <citation type="submission" date="2019-02" db="EMBL/GenBank/DDBJ databases">
        <title>WGS of Pseudoxanthomonas species novum from clinical isolates.</title>
        <authorList>
            <person name="Bernier A.-M."/>
            <person name="Bernard K."/>
            <person name="Vachon A."/>
        </authorList>
    </citation>
    <scope>NUCLEOTIDE SEQUENCE [LARGE SCALE GENOMIC DNA]</scope>
    <source>
        <strain evidence="2 3">NML130969</strain>
    </source>
</reference>
<evidence type="ECO:0000313" key="3">
    <source>
        <dbReference type="Proteomes" id="UP000294164"/>
    </source>
</evidence>
<name>A0A4Q8M5G8_9GAMM</name>
<feature type="transmembrane region" description="Helical" evidence="1">
    <location>
        <begin position="21"/>
        <end position="38"/>
    </location>
</feature>
<keyword evidence="1" id="KW-1133">Transmembrane helix</keyword>
<dbReference type="Proteomes" id="UP000294164">
    <property type="component" value="Unassembled WGS sequence"/>
</dbReference>
<protein>
    <submittedName>
        <fullName evidence="2">Uncharacterized protein</fullName>
    </submittedName>
</protein>
<sequence>MDMRPEQDGRARITLGPIEKAIASAIGAALVVGFYWLVASVQSMLTQQQVTAQQLAAMNQQLQTINTQLADVPALKLEVAKTQIKVEQHDQEIKELKQLRSVK</sequence>